<dbReference type="PANTHER" id="PTHR30055:SF148">
    <property type="entry name" value="TETR-FAMILY TRANSCRIPTIONAL REGULATOR"/>
    <property type="match status" value="1"/>
</dbReference>
<evidence type="ECO:0000256" key="2">
    <source>
        <dbReference type="ARBA" id="ARBA00023125"/>
    </source>
</evidence>
<dbReference type="Gene3D" id="1.10.10.60">
    <property type="entry name" value="Homeodomain-like"/>
    <property type="match status" value="1"/>
</dbReference>
<comment type="caution">
    <text evidence="6">The sequence shown here is derived from an EMBL/GenBank/DDBJ whole genome shotgun (WGS) entry which is preliminary data.</text>
</comment>
<dbReference type="Gene3D" id="1.10.357.10">
    <property type="entry name" value="Tetracycline Repressor, domain 2"/>
    <property type="match status" value="1"/>
</dbReference>
<evidence type="ECO:0000256" key="3">
    <source>
        <dbReference type="ARBA" id="ARBA00023163"/>
    </source>
</evidence>
<dbReference type="SUPFAM" id="SSF48498">
    <property type="entry name" value="Tetracyclin repressor-like, C-terminal domain"/>
    <property type="match status" value="1"/>
</dbReference>
<evidence type="ECO:0000313" key="7">
    <source>
        <dbReference type="Proteomes" id="UP000272400"/>
    </source>
</evidence>
<evidence type="ECO:0000256" key="4">
    <source>
        <dbReference type="PROSITE-ProRule" id="PRU00335"/>
    </source>
</evidence>
<dbReference type="Pfam" id="PF16859">
    <property type="entry name" value="TetR_C_11"/>
    <property type="match status" value="1"/>
</dbReference>
<dbReference type="GO" id="GO:0000976">
    <property type="term" value="F:transcription cis-regulatory region binding"/>
    <property type="evidence" value="ECO:0007669"/>
    <property type="project" value="TreeGrafter"/>
</dbReference>
<keyword evidence="3" id="KW-0804">Transcription</keyword>
<sequence>MGDGTTGPGRPRDPDLTPRVLAAALDVYARTGWAAFTLDAVARQARVGKAALYRRWPTKDHLLFDAIEAHTQPLVATDTGSLHGDTRALASALLEHFLYPAGWVTLRIEVDASTEPATFARFHEKIVAMHRDGAERMVQRAIDRGELPSGIHTRSFTEALYGAVLMHALSMTQDQREQARHEVAEHVTPIVDFVLAASMTRAALPD</sequence>
<dbReference type="RefSeq" id="WP_246053055.1">
    <property type="nucleotide sequence ID" value="NZ_RJKE01000001.1"/>
</dbReference>
<keyword evidence="1" id="KW-0805">Transcription regulation</keyword>
<accession>A0A3N1D4D7</accession>
<reference evidence="6 7" key="1">
    <citation type="submission" date="2018-11" db="EMBL/GenBank/DDBJ databases">
        <title>Sequencing the genomes of 1000 actinobacteria strains.</title>
        <authorList>
            <person name="Klenk H.-P."/>
        </authorList>
    </citation>
    <scope>NUCLEOTIDE SEQUENCE [LARGE SCALE GENOMIC DNA]</scope>
    <source>
        <strain evidence="6 7">DSM 44254</strain>
    </source>
</reference>
<feature type="domain" description="HTH tetR-type" evidence="5">
    <location>
        <begin position="14"/>
        <end position="74"/>
    </location>
</feature>
<feature type="DNA-binding region" description="H-T-H motif" evidence="4">
    <location>
        <begin position="37"/>
        <end position="56"/>
    </location>
</feature>
<dbReference type="GO" id="GO:0003700">
    <property type="term" value="F:DNA-binding transcription factor activity"/>
    <property type="evidence" value="ECO:0007669"/>
    <property type="project" value="TreeGrafter"/>
</dbReference>
<dbReference type="Proteomes" id="UP000272400">
    <property type="component" value="Unassembled WGS sequence"/>
</dbReference>
<dbReference type="PANTHER" id="PTHR30055">
    <property type="entry name" value="HTH-TYPE TRANSCRIPTIONAL REGULATOR RUTR"/>
    <property type="match status" value="1"/>
</dbReference>
<protein>
    <submittedName>
        <fullName evidence="6">TetR family transcriptional regulator</fullName>
    </submittedName>
</protein>
<dbReference type="PRINTS" id="PR00455">
    <property type="entry name" value="HTHTETR"/>
</dbReference>
<name>A0A3N1D4D7_9ACTN</name>
<dbReference type="InterPro" id="IPR001647">
    <property type="entry name" value="HTH_TetR"/>
</dbReference>
<dbReference type="Pfam" id="PF00440">
    <property type="entry name" value="TetR_N"/>
    <property type="match status" value="1"/>
</dbReference>
<proteinExistence type="predicted"/>
<gene>
    <name evidence="6" type="ORF">EDD29_5597</name>
</gene>
<dbReference type="EMBL" id="RJKE01000001">
    <property type="protein sequence ID" value="ROO87948.1"/>
    <property type="molecule type" value="Genomic_DNA"/>
</dbReference>
<dbReference type="InterPro" id="IPR050109">
    <property type="entry name" value="HTH-type_TetR-like_transc_reg"/>
</dbReference>
<organism evidence="6 7">
    <name type="scientific">Actinocorallia herbida</name>
    <dbReference type="NCBI Taxonomy" id="58109"/>
    <lineage>
        <taxon>Bacteria</taxon>
        <taxon>Bacillati</taxon>
        <taxon>Actinomycetota</taxon>
        <taxon>Actinomycetes</taxon>
        <taxon>Streptosporangiales</taxon>
        <taxon>Thermomonosporaceae</taxon>
        <taxon>Actinocorallia</taxon>
    </lineage>
</organism>
<dbReference type="SUPFAM" id="SSF46689">
    <property type="entry name" value="Homeodomain-like"/>
    <property type="match status" value="1"/>
</dbReference>
<evidence type="ECO:0000259" key="5">
    <source>
        <dbReference type="PROSITE" id="PS50977"/>
    </source>
</evidence>
<dbReference type="InterPro" id="IPR011075">
    <property type="entry name" value="TetR_C"/>
</dbReference>
<keyword evidence="7" id="KW-1185">Reference proteome</keyword>
<dbReference type="InterPro" id="IPR036271">
    <property type="entry name" value="Tet_transcr_reg_TetR-rel_C_sf"/>
</dbReference>
<evidence type="ECO:0000313" key="6">
    <source>
        <dbReference type="EMBL" id="ROO87948.1"/>
    </source>
</evidence>
<dbReference type="PROSITE" id="PS50977">
    <property type="entry name" value="HTH_TETR_2"/>
    <property type="match status" value="1"/>
</dbReference>
<dbReference type="AlphaFoldDB" id="A0A3N1D4D7"/>
<keyword evidence="2 4" id="KW-0238">DNA-binding</keyword>
<evidence type="ECO:0000256" key="1">
    <source>
        <dbReference type="ARBA" id="ARBA00023015"/>
    </source>
</evidence>
<dbReference type="InterPro" id="IPR009057">
    <property type="entry name" value="Homeodomain-like_sf"/>
</dbReference>